<accession>A0ABV4MPR0</accession>
<evidence type="ECO:0000313" key="2">
    <source>
        <dbReference type="Proteomes" id="UP001569151"/>
    </source>
</evidence>
<dbReference type="EMBL" id="JBGOOS010000060">
    <property type="protein sequence ID" value="MEZ8211558.1"/>
    <property type="molecule type" value="Genomic_DNA"/>
</dbReference>
<keyword evidence="2" id="KW-1185">Reference proteome</keyword>
<comment type="caution">
    <text evidence="1">The sequence shown here is derived from an EMBL/GenBank/DDBJ whole genome shotgun (WGS) entry which is preliminary data.</text>
</comment>
<organism evidence="1 2">
    <name type="scientific">Vibrio bivalvicida</name>
    <dbReference type="NCBI Taxonomy" id="1276888"/>
    <lineage>
        <taxon>Bacteria</taxon>
        <taxon>Pseudomonadati</taxon>
        <taxon>Pseudomonadota</taxon>
        <taxon>Gammaproteobacteria</taxon>
        <taxon>Vibrionales</taxon>
        <taxon>Vibrionaceae</taxon>
        <taxon>Vibrio</taxon>
        <taxon>Vibrio oreintalis group</taxon>
    </lineage>
</organism>
<protein>
    <submittedName>
        <fullName evidence="1">Uncharacterized protein</fullName>
    </submittedName>
</protein>
<sequence length="335" mass="37939">MLTQFNSYTKGFSKETLIQVTSLLSSGFIGHTKETLGKPISNVFRSEIVDLNGLKIDLKSDALIFSECLKSHQHAAMRHADDEAITLECGSKSPILRACSIKSNVTIAEVKGFAKKFCEKLSTDKEITITKYNFSKKKTLRTHSFSIFSTLEYNDKDNTLTFKFSEGFIEYINAEGKGLTIVQNDDFRKVKSNKTAGVLFLLTQSISNITKDKFFKQEYLIEALAIKKNVNQVLISAFDNLQKAGMLQYEKLVSAEYYNGQWIKYSHYTFSSIKKAIVNLFTKAKDLGKKITITISSKKMSKKEGMKILKDSMKDIEQGDYEGLQDLKFGRSLRL</sequence>
<name>A0ABV4MPR0_9VIBR</name>
<reference evidence="1 2" key="1">
    <citation type="submission" date="2024-06" db="EMBL/GenBank/DDBJ databases">
        <authorList>
            <person name="Steensen K."/>
            <person name="Seneca J."/>
            <person name="Bartlau N."/>
            <person name="Yu A.X."/>
            <person name="Polz M.F."/>
        </authorList>
    </citation>
    <scope>NUCLEOTIDE SEQUENCE [LARGE SCALE GENOMIC DNA]</scope>
    <source>
        <strain evidence="1 2">1F146</strain>
    </source>
</reference>
<proteinExistence type="predicted"/>
<dbReference type="Proteomes" id="UP001569151">
    <property type="component" value="Unassembled WGS sequence"/>
</dbReference>
<evidence type="ECO:0000313" key="1">
    <source>
        <dbReference type="EMBL" id="MEZ8211558.1"/>
    </source>
</evidence>
<dbReference type="RefSeq" id="WP_371726560.1">
    <property type="nucleotide sequence ID" value="NZ_JBGOOS010000060.1"/>
</dbReference>
<gene>
    <name evidence="1" type="ORF">ACED39_22615</name>
</gene>